<dbReference type="InterPro" id="IPR015018">
    <property type="entry name" value="DUF1905"/>
</dbReference>
<organism evidence="1 2">
    <name type="scientific">Pedobacter nutrimenti</name>
    <dbReference type="NCBI Taxonomy" id="1241337"/>
    <lineage>
        <taxon>Bacteria</taxon>
        <taxon>Pseudomonadati</taxon>
        <taxon>Bacteroidota</taxon>
        <taxon>Sphingobacteriia</taxon>
        <taxon>Sphingobacteriales</taxon>
        <taxon>Sphingobacteriaceae</taxon>
        <taxon>Pedobacter</taxon>
    </lineage>
</organism>
<comment type="caution">
    <text evidence="1">The sequence shown here is derived from an EMBL/GenBank/DDBJ whole genome shotgun (WGS) entry which is preliminary data.</text>
</comment>
<evidence type="ECO:0000313" key="2">
    <source>
        <dbReference type="Proteomes" id="UP000248198"/>
    </source>
</evidence>
<dbReference type="RefSeq" id="WP_110831447.1">
    <property type="nucleotide sequence ID" value="NZ_QKLU01000004.1"/>
</dbReference>
<dbReference type="AlphaFoldDB" id="A0A318UFL4"/>
<dbReference type="InterPro" id="IPR037079">
    <property type="entry name" value="AF2212/PG0164-like_sf"/>
</dbReference>
<protein>
    <submittedName>
        <fullName evidence="1">Bacteriocin resistance YdeI/OmpD-like protein</fullName>
    </submittedName>
</protein>
<name>A0A318UFL4_9SPHI</name>
<dbReference type="EMBL" id="QKLU01000004">
    <property type="protein sequence ID" value="PYF74280.1"/>
    <property type="molecule type" value="Genomic_DNA"/>
</dbReference>
<dbReference type="Proteomes" id="UP000248198">
    <property type="component" value="Unassembled WGS sequence"/>
</dbReference>
<accession>A0A318UFL4</accession>
<sequence length="157" mass="17952">MEHKFSAVIYQTGINWCVDVPAEISVRLLAEKGYIRIKGTVNGFYFTKSLVPVKNAPYRLFVNLIMMKGAKTAVGQSAVFVIEQAENTDEADYPAPALMTEQLKAHNLTKAFESLTPSRKKEVLRYLCRLKSEDVLRKHIQRLITQLLEKRKDIRIP</sequence>
<dbReference type="OrthoDB" id="2243618at2"/>
<reference evidence="1 2" key="1">
    <citation type="submission" date="2018-06" db="EMBL/GenBank/DDBJ databases">
        <title>Genomic Encyclopedia of Archaeal and Bacterial Type Strains, Phase II (KMG-II): from individual species to whole genera.</title>
        <authorList>
            <person name="Goeker M."/>
        </authorList>
    </citation>
    <scope>NUCLEOTIDE SEQUENCE [LARGE SCALE GENOMIC DNA]</scope>
    <source>
        <strain evidence="1 2">DSM 27372</strain>
    </source>
</reference>
<evidence type="ECO:0000313" key="1">
    <source>
        <dbReference type="EMBL" id="PYF74280.1"/>
    </source>
</evidence>
<dbReference type="Pfam" id="PF13376">
    <property type="entry name" value="OmdA"/>
    <property type="match status" value="1"/>
</dbReference>
<gene>
    <name evidence="1" type="ORF">B0O44_104451</name>
</gene>
<keyword evidence="2" id="KW-1185">Reference proteome</keyword>
<dbReference type="SUPFAM" id="SSF141694">
    <property type="entry name" value="AF2212/PG0164-like"/>
    <property type="match status" value="1"/>
</dbReference>
<dbReference type="Gene3D" id="2.40.30.100">
    <property type="entry name" value="AF2212/PG0164-like"/>
    <property type="match status" value="1"/>
</dbReference>
<proteinExistence type="predicted"/>
<dbReference type="Pfam" id="PF08922">
    <property type="entry name" value="DUF1905"/>
    <property type="match status" value="1"/>
</dbReference>